<reference evidence="1 2" key="1">
    <citation type="submission" date="2024-06" db="EMBL/GenBank/DDBJ databases">
        <title>The Natural Products Discovery Center: Release of the First 8490 Sequenced Strains for Exploring Actinobacteria Biosynthetic Diversity.</title>
        <authorList>
            <person name="Kalkreuter E."/>
            <person name="Kautsar S.A."/>
            <person name="Yang D."/>
            <person name="Bader C.D."/>
            <person name="Teijaro C.N."/>
            <person name="Fluegel L."/>
            <person name="Davis C.M."/>
            <person name="Simpson J.R."/>
            <person name="Lauterbach L."/>
            <person name="Steele A.D."/>
            <person name="Gui C."/>
            <person name="Meng S."/>
            <person name="Li G."/>
            <person name="Viehrig K."/>
            <person name="Ye F."/>
            <person name="Su P."/>
            <person name="Kiefer A.F."/>
            <person name="Nichols A."/>
            <person name="Cepeda A.J."/>
            <person name="Yan W."/>
            <person name="Fan B."/>
            <person name="Jiang Y."/>
            <person name="Adhikari A."/>
            <person name="Zheng C.-J."/>
            <person name="Schuster L."/>
            <person name="Cowan T.M."/>
            <person name="Smanski M.J."/>
            <person name="Chevrette M.G."/>
            <person name="De Carvalho L.P.S."/>
            <person name="Shen B."/>
        </authorList>
    </citation>
    <scope>NUCLEOTIDE SEQUENCE [LARGE SCALE GENOMIC DNA]</scope>
    <source>
        <strain evidence="1 2">NPDC050403</strain>
    </source>
</reference>
<keyword evidence="2" id="KW-1185">Reference proteome</keyword>
<name>A0ABV3FV17_9NOCA</name>
<sequence>MSTRKTVEWGVLIGETVRPLPKAQNVTQALLMAEQPGNRGKRGNKPVVVFRDGAHDMWKRHRDNTPVPTQFALFDQEAS</sequence>
<dbReference type="EMBL" id="JBFAKC010000006">
    <property type="protein sequence ID" value="MEV0709264.1"/>
    <property type="molecule type" value="Genomic_DNA"/>
</dbReference>
<dbReference type="Proteomes" id="UP001551695">
    <property type="component" value="Unassembled WGS sequence"/>
</dbReference>
<proteinExistence type="predicted"/>
<evidence type="ECO:0000313" key="1">
    <source>
        <dbReference type="EMBL" id="MEV0709264.1"/>
    </source>
</evidence>
<gene>
    <name evidence="1" type="ORF">AB0I48_17015</name>
</gene>
<dbReference type="RefSeq" id="WP_357784618.1">
    <property type="nucleotide sequence ID" value="NZ_JBFAKC010000006.1"/>
</dbReference>
<evidence type="ECO:0000313" key="2">
    <source>
        <dbReference type="Proteomes" id="UP001551695"/>
    </source>
</evidence>
<protein>
    <submittedName>
        <fullName evidence="1">Uncharacterized protein</fullName>
    </submittedName>
</protein>
<comment type="caution">
    <text evidence="1">The sequence shown here is derived from an EMBL/GenBank/DDBJ whole genome shotgun (WGS) entry which is preliminary data.</text>
</comment>
<accession>A0ABV3FV17</accession>
<organism evidence="1 2">
    <name type="scientific">Nocardia aurea</name>
    <dbReference type="NCBI Taxonomy" id="2144174"/>
    <lineage>
        <taxon>Bacteria</taxon>
        <taxon>Bacillati</taxon>
        <taxon>Actinomycetota</taxon>
        <taxon>Actinomycetes</taxon>
        <taxon>Mycobacteriales</taxon>
        <taxon>Nocardiaceae</taxon>
        <taxon>Nocardia</taxon>
    </lineage>
</organism>